<evidence type="ECO:0000313" key="4">
    <source>
        <dbReference type="EMBL" id="MZL78767.1"/>
    </source>
</evidence>
<comment type="pathway">
    <text evidence="1">Cofactor biosynthesis; molybdopterin biosynthesis.</text>
</comment>
<feature type="domain" description="Molybdopterin cofactor biosynthesis C (MoaC)" evidence="3">
    <location>
        <begin position="1"/>
        <end position="38"/>
    </location>
</feature>
<sequence length="48" mass="5284">MEALTGVNVALLTIYDMCKAIDKSMELTDIHLVEKSGGKSGLYRNPKE</sequence>
<evidence type="ECO:0000256" key="1">
    <source>
        <dbReference type="ARBA" id="ARBA00005046"/>
    </source>
</evidence>
<organism evidence="4 5">
    <name type="scientific">Blautia massiliensis</name>
    <name type="common">ex Durand et al. 2017</name>
    <dbReference type="NCBI Taxonomy" id="1737424"/>
    <lineage>
        <taxon>Bacteria</taxon>
        <taxon>Bacillati</taxon>
        <taxon>Bacillota</taxon>
        <taxon>Clostridia</taxon>
        <taxon>Lachnospirales</taxon>
        <taxon>Lachnospiraceae</taxon>
        <taxon>Blautia</taxon>
    </lineage>
</organism>
<evidence type="ECO:0000259" key="3">
    <source>
        <dbReference type="Pfam" id="PF01967"/>
    </source>
</evidence>
<evidence type="ECO:0000313" key="5">
    <source>
        <dbReference type="Proteomes" id="UP000452293"/>
    </source>
</evidence>
<accession>A0ABW9X708</accession>
<gene>
    <name evidence="4" type="ORF">GT718_15740</name>
</gene>
<keyword evidence="5" id="KW-1185">Reference proteome</keyword>
<name>A0ABW9X708_9FIRM</name>
<dbReference type="EMBL" id="WWVW01000039">
    <property type="protein sequence ID" value="MZL78767.1"/>
    <property type="molecule type" value="Genomic_DNA"/>
</dbReference>
<reference evidence="4 5" key="1">
    <citation type="journal article" date="2019" name="Nat. Med.">
        <title>A library of human gut bacterial isolates paired with longitudinal multiomics data enables mechanistic microbiome research.</title>
        <authorList>
            <person name="Poyet M."/>
            <person name="Groussin M."/>
            <person name="Gibbons S.M."/>
            <person name="Avila-Pacheco J."/>
            <person name="Jiang X."/>
            <person name="Kearney S.M."/>
            <person name="Perrotta A.R."/>
            <person name="Berdy B."/>
            <person name="Zhao S."/>
            <person name="Lieberman T.D."/>
            <person name="Swanson P.K."/>
            <person name="Smith M."/>
            <person name="Roesemann S."/>
            <person name="Alexander J.E."/>
            <person name="Rich S.A."/>
            <person name="Livny J."/>
            <person name="Vlamakis H."/>
            <person name="Clish C."/>
            <person name="Bullock K."/>
            <person name="Deik A."/>
            <person name="Scott J."/>
            <person name="Pierce K.A."/>
            <person name="Xavier R.J."/>
            <person name="Alm E.J."/>
        </authorList>
    </citation>
    <scope>NUCLEOTIDE SEQUENCE [LARGE SCALE GENOMIC DNA]</scope>
    <source>
        <strain evidence="4 5">BIOML-A1</strain>
    </source>
</reference>
<evidence type="ECO:0000256" key="2">
    <source>
        <dbReference type="ARBA" id="ARBA00023150"/>
    </source>
</evidence>
<dbReference type="Gene3D" id="3.30.70.640">
    <property type="entry name" value="Molybdopterin cofactor biosynthesis C (MoaC) domain"/>
    <property type="match status" value="1"/>
</dbReference>
<protein>
    <submittedName>
        <fullName evidence="4">Molybdopterin biosynthesis protein MoeC</fullName>
    </submittedName>
</protein>
<dbReference type="InterPro" id="IPR036522">
    <property type="entry name" value="MoaC_sf"/>
</dbReference>
<comment type="caution">
    <text evidence="4">The sequence shown here is derived from an EMBL/GenBank/DDBJ whole genome shotgun (WGS) entry which is preliminary data.</text>
</comment>
<proteinExistence type="predicted"/>
<dbReference type="Proteomes" id="UP000452293">
    <property type="component" value="Unassembled WGS sequence"/>
</dbReference>
<keyword evidence="2" id="KW-0501">Molybdenum cofactor biosynthesis</keyword>
<dbReference type="InterPro" id="IPR002820">
    <property type="entry name" value="Mopterin_CF_biosynth-C_dom"/>
</dbReference>
<dbReference type="Pfam" id="PF01967">
    <property type="entry name" value="MoaC"/>
    <property type="match status" value="1"/>
</dbReference>
<dbReference type="SUPFAM" id="SSF55040">
    <property type="entry name" value="Molybdenum cofactor biosynthesis protein C, MoaC"/>
    <property type="match status" value="1"/>
</dbReference>